<accession>A0A8H4B4H8</accession>
<gene>
    <name evidence="1" type="ORF">F8M41_007804</name>
</gene>
<dbReference type="OrthoDB" id="2479915at2759"/>
<dbReference type="EMBL" id="WTPW01000019">
    <property type="protein sequence ID" value="KAF0558844.1"/>
    <property type="molecule type" value="Genomic_DNA"/>
</dbReference>
<reference evidence="1 2" key="1">
    <citation type="journal article" date="2019" name="Environ. Microbiol.">
        <title>At the nexus of three kingdoms: the genome of the mycorrhizal fungus Gigaspora margarita provides insights into plant, endobacterial and fungal interactions.</title>
        <authorList>
            <person name="Venice F."/>
            <person name="Ghignone S."/>
            <person name="Salvioli di Fossalunga A."/>
            <person name="Amselem J."/>
            <person name="Novero M."/>
            <person name="Xianan X."/>
            <person name="Sedzielewska Toro K."/>
            <person name="Morin E."/>
            <person name="Lipzen A."/>
            <person name="Grigoriev I.V."/>
            <person name="Henrissat B."/>
            <person name="Martin F.M."/>
            <person name="Bonfante P."/>
        </authorList>
    </citation>
    <scope>NUCLEOTIDE SEQUENCE [LARGE SCALE GENOMIC DNA]</scope>
    <source>
        <strain evidence="1 2">BEG34</strain>
    </source>
</reference>
<dbReference type="AlphaFoldDB" id="A0A8H4B4H8"/>
<dbReference type="Proteomes" id="UP000439903">
    <property type="component" value="Unassembled WGS sequence"/>
</dbReference>
<organism evidence="1 2">
    <name type="scientific">Gigaspora margarita</name>
    <dbReference type="NCBI Taxonomy" id="4874"/>
    <lineage>
        <taxon>Eukaryota</taxon>
        <taxon>Fungi</taxon>
        <taxon>Fungi incertae sedis</taxon>
        <taxon>Mucoromycota</taxon>
        <taxon>Glomeromycotina</taxon>
        <taxon>Glomeromycetes</taxon>
        <taxon>Diversisporales</taxon>
        <taxon>Gigasporaceae</taxon>
        <taxon>Gigaspora</taxon>
    </lineage>
</organism>
<sequence length="228" mass="26551">MPYNLVFGQLPHSETNLADILINDNYDQEEPSNTSAILETNNDNKSYDYLFNILDIYYDQNESYNNNCNQIELYDRNPDNSFSEDFESRLNLEGSIISDDYNLKGSIISDDYNLEDSIIPNNFYSKDLKTRKTQSEIIEVDNDLVESNNNLIDANGNVMNLQEIIIISDSESQSYTTQEKQKWRASTIELQKTTSNSTRPIFEQHNKIRQAAFQILKKIMKLLKVQWK</sequence>
<comment type="caution">
    <text evidence="1">The sequence shown here is derived from an EMBL/GenBank/DDBJ whole genome shotgun (WGS) entry which is preliminary data.</text>
</comment>
<name>A0A8H4B4H8_GIGMA</name>
<evidence type="ECO:0000313" key="1">
    <source>
        <dbReference type="EMBL" id="KAF0558844.1"/>
    </source>
</evidence>
<proteinExistence type="predicted"/>
<protein>
    <submittedName>
        <fullName evidence="1">Uncharacterized protein</fullName>
    </submittedName>
</protein>
<evidence type="ECO:0000313" key="2">
    <source>
        <dbReference type="Proteomes" id="UP000439903"/>
    </source>
</evidence>
<keyword evidence="2" id="KW-1185">Reference proteome</keyword>